<protein>
    <recommendedName>
        <fullName evidence="11">Cyclic nucleotide-binding domain-containing protein</fullName>
    </recommendedName>
</protein>
<name>A0AAD2D4U2_EUPCR</name>
<evidence type="ECO:0000256" key="6">
    <source>
        <dbReference type="ARBA" id="ARBA00023136"/>
    </source>
</evidence>
<keyword evidence="6 10" id="KW-0472">Membrane</keyword>
<dbReference type="SUPFAM" id="SSF51206">
    <property type="entry name" value="cAMP-binding domain-like"/>
    <property type="match status" value="1"/>
</dbReference>
<dbReference type="AlphaFoldDB" id="A0AAD2D4U2"/>
<feature type="coiled-coil region" evidence="8">
    <location>
        <begin position="755"/>
        <end position="809"/>
    </location>
</feature>
<proteinExistence type="predicted"/>
<feature type="transmembrane region" description="Helical" evidence="10">
    <location>
        <begin position="227"/>
        <end position="250"/>
    </location>
</feature>
<reference evidence="12" key="1">
    <citation type="submission" date="2023-07" db="EMBL/GenBank/DDBJ databases">
        <authorList>
            <consortium name="AG Swart"/>
            <person name="Singh M."/>
            <person name="Singh A."/>
            <person name="Seah K."/>
            <person name="Emmerich C."/>
        </authorList>
    </citation>
    <scope>NUCLEOTIDE SEQUENCE</scope>
    <source>
        <strain evidence="12">DP1</strain>
    </source>
</reference>
<dbReference type="Gene3D" id="1.10.287.70">
    <property type="match status" value="1"/>
</dbReference>
<evidence type="ECO:0000256" key="5">
    <source>
        <dbReference type="ARBA" id="ARBA00023065"/>
    </source>
</evidence>
<dbReference type="PANTHER" id="PTHR47823:SF9">
    <property type="entry name" value="CHROMOSOME UNDETERMINED SCAFFOLD_10, WHOLE GENOME SHOTGUN SEQUENCE"/>
    <property type="match status" value="1"/>
</dbReference>
<dbReference type="InterPro" id="IPR014710">
    <property type="entry name" value="RmlC-like_jellyroll"/>
</dbReference>
<dbReference type="FunFam" id="1.10.287.70:FF:000123">
    <property type="entry name" value="Potassium channel KAT3"/>
    <property type="match status" value="1"/>
</dbReference>
<dbReference type="EMBL" id="CAMPGE010023187">
    <property type="protein sequence ID" value="CAI2381154.1"/>
    <property type="molecule type" value="Genomic_DNA"/>
</dbReference>
<dbReference type="Pfam" id="PF00027">
    <property type="entry name" value="cNMP_binding"/>
    <property type="match status" value="1"/>
</dbReference>
<feature type="compositionally biased region" description="Basic and acidic residues" evidence="9">
    <location>
        <begin position="77"/>
        <end position="94"/>
    </location>
</feature>
<dbReference type="InterPro" id="IPR005821">
    <property type="entry name" value="Ion_trans_dom"/>
</dbReference>
<feature type="transmembrane region" description="Helical" evidence="10">
    <location>
        <begin position="195"/>
        <end position="215"/>
    </location>
</feature>
<evidence type="ECO:0000256" key="9">
    <source>
        <dbReference type="SAM" id="MobiDB-lite"/>
    </source>
</evidence>
<evidence type="ECO:0000313" key="13">
    <source>
        <dbReference type="Proteomes" id="UP001295684"/>
    </source>
</evidence>
<keyword evidence="8" id="KW-0175">Coiled coil</keyword>
<dbReference type="InterPro" id="IPR003938">
    <property type="entry name" value="K_chnl_volt-dep_EAG/ELK/ERG"/>
</dbReference>
<evidence type="ECO:0000256" key="3">
    <source>
        <dbReference type="ARBA" id="ARBA00022692"/>
    </source>
</evidence>
<dbReference type="CDD" id="cd00038">
    <property type="entry name" value="CAP_ED"/>
    <property type="match status" value="1"/>
</dbReference>
<evidence type="ECO:0000256" key="10">
    <source>
        <dbReference type="SAM" id="Phobius"/>
    </source>
</evidence>
<organism evidence="12 13">
    <name type="scientific">Euplotes crassus</name>
    <dbReference type="NCBI Taxonomy" id="5936"/>
    <lineage>
        <taxon>Eukaryota</taxon>
        <taxon>Sar</taxon>
        <taxon>Alveolata</taxon>
        <taxon>Ciliophora</taxon>
        <taxon>Intramacronucleata</taxon>
        <taxon>Spirotrichea</taxon>
        <taxon>Hypotrichia</taxon>
        <taxon>Euplotida</taxon>
        <taxon>Euplotidae</taxon>
        <taxon>Moneuplotes</taxon>
    </lineage>
</organism>
<feature type="transmembrane region" description="Helical" evidence="10">
    <location>
        <begin position="270"/>
        <end position="287"/>
    </location>
</feature>
<feature type="domain" description="Cyclic nucleotide-binding" evidence="11">
    <location>
        <begin position="537"/>
        <end position="620"/>
    </location>
</feature>
<gene>
    <name evidence="12" type="ORF">ECRASSUSDP1_LOCUS22601</name>
</gene>
<keyword evidence="5" id="KW-0406">Ion transport</keyword>
<dbReference type="Pfam" id="PF00520">
    <property type="entry name" value="Ion_trans"/>
    <property type="match status" value="1"/>
</dbReference>
<feature type="region of interest" description="Disordered" evidence="9">
    <location>
        <begin position="1"/>
        <end position="20"/>
    </location>
</feature>
<keyword evidence="3 10" id="KW-0812">Transmembrane</keyword>
<dbReference type="CDD" id="cd22265">
    <property type="entry name" value="UDM1_RNF168"/>
    <property type="match status" value="1"/>
</dbReference>
<dbReference type="Proteomes" id="UP001295684">
    <property type="component" value="Unassembled WGS sequence"/>
</dbReference>
<dbReference type="InterPro" id="IPR000595">
    <property type="entry name" value="cNMP-bd_dom"/>
</dbReference>
<keyword evidence="13" id="KW-1185">Reference proteome</keyword>
<dbReference type="InterPro" id="IPR018490">
    <property type="entry name" value="cNMP-bd_dom_sf"/>
</dbReference>
<comment type="subcellular location">
    <subcellularLocation>
        <location evidence="1">Membrane</location>
        <topology evidence="1">Multi-pass membrane protein</topology>
    </subcellularLocation>
</comment>
<comment type="caution">
    <text evidence="12">The sequence shown here is derived from an EMBL/GenBank/DDBJ whole genome shotgun (WGS) entry which is preliminary data.</text>
</comment>
<evidence type="ECO:0000256" key="8">
    <source>
        <dbReference type="SAM" id="Coils"/>
    </source>
</evidence>
<evidence type="ECO:0000256" key="1">
    <source>
        <dbReference type="ARBA" id="ARBA00004141"/>
    </source>
</evidence>
<keyword evidence="4 10" id="KW-1133">Transmembrane helix</keyword>
<dbReference type="SUPFAM" id="SSF81324">
    <property type="entry name" value="Voltage-gated potassium channels"/>
    <property type="match status" value="1"/>
</dbReference>
<feature type="transmembrane region" description="Helical" evidence="10">
    <location>
        <begin position="383"/>
        <end position="400"/>
    </location>
</feature>
<dbReference type="Gene3D" id="2.60.120.10">
    <property type="entry name" value="Jelly Rolls"/>
    <property type="match status" value="1"/>
</dbReference>
<feature type="compositionally biased region" description="Low complexity" evidence="9">
    <location>
        <begin position="9"/>
        <end position="20"/>
    </location>
</feature>
<evidence type="ECO:0000259" key="11">
    <source>
        <dbReference type="PROSITE" id="PS50042"/>
    </source>
</evidence>
<dbReference type="PANTHER" id="PTHR47823">
    <property type="entry name" value="ION_TRANS DOMAIN-CONTAINING PROTEIN"/>
    <property type="match status" value="1"/>
</dbReference>
<dbReference type="GO" id="GO:0005249">
    <property type="term" value="F:voltage-gated potassium channel activity"/>
    <property type="evidence" value="ECO:0007669"/>
    <property type="project" value="InterPro"/>
</dbReference>
<dbReference type="PROSITE" id="PS50042">
    <property type="entry name" value="CNMP_BINDING_3"/>
    <property type="match status" value="1"/>
</dbReference>
<feature type="transmembrane region" description="Helical" evidence="10">
    <location>
        <begin position="412"/>
        <end position="436"/>
    </location>
</feature>
<evidence type="ECO:0000256" key="7">
    <source>
        <dbReference type="ARBA" id="ARBA00023303"/>
    </source>
</evidence>
<dbReference type="PRINTS" id="PR01463">
    <property type="entry name" value="EAGCHANLFMLY"/>
</dbReference>
<feature type="region of interest" description="Disordered" evidence="9">
    <location>
        <begin position="77"/>
        <end position="102"/>
    </location>
</feature>
<evidence type="ECO:0000256" key="4">
    <source>
        <dbReference type="ARBA" id="ARBA00022989"/>
    </source>
</evidence>
<feature type="transmembrane region" description="Helical" evidence="10">
    <location>
        <begin position="338"/>
        <end position="358"/>
    </location>
</feature>
<accession>A0AAD2D4U2</accession>
<keyword evidence="2" id="KW-0813">Transport</keyword>
<dbReference type="GO" id="GO:0016020">
    <property type="term" value="C:membrane"/>
    <property type="evidence" value="ECO:0007669"/>
    <property type="project" value="UniProtKB-SubCell"/>
</dbReference>
<evidence type="ECO:0000313" key="12">
    <source>
        <dbReference type="EMBL" id="CAI2381154.1"/>
    </source>
</evidence>
<sequence>MIEEEKEPSLNLKNKNKLPSNNDFFLPDIHKKAHSAFPSFSNKIRNRNLGFGEYDDKGTHIPGRDSNKPGIEVGLFEKPHRKNTDPQAKGEKNNGSEVNISHPREDHKNEITAIFDNTYDPIAKNIYKDADNQDNLDPVFLEDNDKEEEKSAVSEKKKNTNIYEINYNKIGGETLKEIYEVKYFLIFPDMQAKQFWDLFITILIIILCFLVPWRLAFFDDEASLSWFIADSGIDCFFLVDIVLNFFTVYTNRYEDYVTDRRLIALNYLKGWFIFDIISILPIEYLIGDTRGLNDLARLARVLRMYKLVKIFRLVKQSGKIQKYAQEWLQIGMIVERSITFLFLIGITTHVFACIWYFLSKWYDFSHDTWVYRTGLADATDFNAYIYCFYFIIQVLTTVGYGDITIHSSTEKLVIMIIMLVGVVVFSFAFGSLLSALTNIDSRAAKLKEKKFELNSIKRKYNLPEGLYERIFKYFKFEIEQDSSTELFIQTLPVVLRNELILMVNNQIINTLWFFKTKNKEFCAAAASHFKSTKAFQGDCIYEENDPILEVFFLLEGEAGYTISKKGTTIVYSKIKPGELFGDVDMASLEGGLTEVRRQFTVKAREDCELIFLKKESIVELQKDYPVYTNEIFHIVNFRRDQLLKCKAVAKKRLQKEVKISMKRYKTEKKEDSMPLKRMDTIKIADLKKETFIELDERTEKTQSINLYTRRRAIRIYDNLQKVKDYTTKIIADYKKNSTKKSKMEILLDQISVLIAERRKERNKKLEEARNRLKKFREMMKAKSETKVKEEEAKRKRDQEERKMLKMEDVCGIVSGQEMRGKVQKIVLKRKIMLKYRSKVMNQSLADKWNIPIV</sequence>
<keyword evidence="7" id="KW-0407">Ion channel</keyword>
<evidence type="ECO:0000256" key="2">
    <source>
        <dbReference type="ARBA" id="ARBA00022448"/>
    </source>
</evidence>